<dbReference type="VEuPathDB" id="FungiDB:SDRG_01095"/>
<feature type="transmembrane region" description="Helical" evidence="1">
    <location>
        <begin position="1468"/>
        <end position="1489"/>
    </location>
</feature>
<keyword evidence="3" id="KW-1185">Reference proteome</keyword>
<proteinExistence type="predicted"/>
<dbReference type="EMBL" id="JH767134">
    <property type="protein sequence ID" value="EQC41116.1"/>
    <property type="molecule type" value="Genomic_DNA"/>
</dbReference>
<feature type="transmembrane region" description="Helical" evidence="1">
    <location>
        <begin position="571"/>
        <end position="592"/>
    </location>
</feature>
<feature type="transmembrane region" description="Helical" evidence="1">
    <location>
        <begin position="1549"/>
        <end position="1567"/>
    </location>
</feature>
<dbReference type="GeneID" id="19941822"/>
<feature type="transmembrane region" description="Helical" evidence="1">
    <location>
        <begin position="1510"/>
        <end position="1529"/>
    </location>
</feature>
<reference evidence="2 3" key="1">
    <citation type="submission" date="2012-04" db="EMBL/GenBank/DDBJ databases">
        <title>The Genome Sequence of Saprolegnia declina VS20.</title>
        <authorList>
            <consortium name="The Broad Institute Genome Sequencing Platform"/>
            <person name="Russ C."/>
            <person name="Nusbaum C."/>
            <person name="Tyler B."/>
            <person name="van West P."/>
            <person name="Dieguez-Uribeondo J."/>
            <person name="de Bruijn I."/>
            <person name="Tripathy S."/>
            <person name="Jiang R."/>
            <person name="Young S.K."/>
            <person name="Zeng Q."/>
            <person name="Gargeya S."/>
            <person name="Fitzgerald M."/>
            <person name="Haas B."/>
            <person name="Abouelleil A."/>
            <person name="Alvarado L."/>
            <person name="Arachchi H.M."/>
            <person name="Berlin A."/>
            <person name="Chapman S.B."/>
            <person name="Goldberg J."/>
            <person name="Griggs A."/>
            <person name="Gujja S."/>
            <person name="Hansen M."/>
            <person name="Howarth C."/>
            <person name="Imamovic A."/>
            <person name="Larimer J."/>
            <person name="McCowen C."/>
            <person name="Montmayeur A."/>
            <person name="Murphy C."/>
            <person name="Neiman D."/>
            <person name="Pearson M."/>
            <person name="Priest M."/>
            <person name="Roberts A."/>
            <person name="Saif S."/>
            <person name="Shea T."/>
            <person name="Sisk P."/>
            <person name="Sykes S."/>
            <person name="Wortman J."/>
            <person name="Nusbaum C."/>
            <person name="Birren B."/>
        </authorList>
    </citation>
    <scope>NUCLEOTIDE SEQUENCE [LARGE SCALE GENOMIC DNA]</scope>
    <source>
        <strain evidence="2 3">VS20</strain>
    </source>
</reference>
<sequence length="1752" mass="193597">MQVAPLESAPRSDLVPHHLHGRWDMVRVTCGFCYVFFSLTCGWFYLALLAPAFANDLWWPGYNLSGYEAFLVDATNVALATSASGPLDLLADAAMQRKAYDASSSSTSLYPTYVRHLTFHELMSVRYAIANLRSLSAPWSLRMSTQYCFVDFNQTFHLAHTARRQARCQQRYARNGAVYLEAVLRNVQWEDFQATWGGPGNWFTVAVQSTLEASVLGRAWLASTSSARAVTSTTSENDLWTSMGIEIFQLQWTNRWQPGVSETIALANALGYEQQVTLKSRPRSAGAWTSIVQFWLPFVDMWAATQLNVSLVNNTSVDFVAWFGLCDAGGVCHNQTSAVQISVGPLLAIDAFYVSPPTALRDTYLAFQASLYARLASDSAFLAEFTARKSVDALLPTPQHWQQHMPFFGGSLLCLHMPGTDYVQAAFDFDDACVTPHPFLVALRPEAALFAACAVPELSVQILGDVVRDAGQVLPSSAFSNASKSIRPLQPQVIQFAQNRSTWSLLQQPLLDDTTFAVYGWIMLYDWVQGRREVLSVEGDASSIALISASYDAQKLPTSGGTRFVKNASQIAIYTTAYASVVLGLVALLCVLHGARLRFRILGRNLFQFNRVVGMGYVGRPIMLLRGITAAAMLSSAQTSLVRHGPFTRLRTTTLSLVQIALVAGEANWMAYVGIDVIQILSPTATATYAGATSLQAWISTILLSVVSPVLLSGTLSRNCDSHSMDYAVSCSAGTIYVGSNDRFTTLLWIQAASALGPFLLTLLWRRYHPVPPHAIPILLSTTSSGVVTSWHPRTSWSMDEVSSVLCALIPLRVFGTKYVFDLRLWRVFQEEPYCHDGSTYLLRPPRLRFQKTSRELTWTHRPPKWPFHFHRGLTLLGLWYVAFSIGSSVSYLQVASVNLANDLKWATFSINGIHTCFANWFNQQLVLGVTSGSFRLDAPFLLQPGLFDHSHGVLSGSLLFGARLQYTEATSLDAAISALRHMDACSAPWLASSYCFLDANRTWALASSRARQERCVAYADNAAVYVEAVLRNVVWADWFACWGDAFGIAFGNDLQTSPDGRRWLTNTIQAHTSIFGEVAYWRRRDVTHFTPAWQNFKLIGLQNTYTIENAYGFQYAFTLQAQNGTFRLRQQTSFKMNWPLAKDLSAILTNNSGIHGRSLLPTSANYAFANATRQTLLVLAGELIAPLSEAPQLIADALGPYGTIDSTYVAVPPRISEVCRLLLTGLRIALDANRSAQAQFFAISTVDALYPVPAPWLEAPIAAFGGSPLCPALPSTSGDTVITSGMKNVVAFTATCSMTTGLDAKIAPTTDHLVVAALLANAISNASAHANICAHDPTNLAACPAYLHQISEFVTTYLPAAIRDANELGVRFRHDLDLLHISFMQYARYPGTSTLQLATQPLFQPSSSFDFYAWCFMYDWVLGNREVVAFVGDAGNLTLLTDYEAPLTQDAQAWELPIELAQYSRLASTYVTIVMISIACLVQLYIYIARGYVEAFNLLELNRVGGMVWVGRPLLAIRSISAVTLLATGTIELSYSGYVTRFVEAPNAWYKTWLVATEVTWLVAIVNDVAMVFTRAHTTYYATPNSLLVWFITASLSYFSPVGHAVTIDHKCSLADLDFQVVCTSGNIVIGHVDRLVLIVSVVVACNVVCFFAAWNYLRHASSPTSSDSRMLCAGAKYLFFDAHWTFGNVYYLDRASAVLNGILTYRYKNRFFALDIKRWCIYAVELPTTWRVPEDHPLFAASRHAFPLTD</sequence>
<protein>
    <submittedName>
        <fullName evidence="2">Uncharacterized protein</fullName>
    </submittedName>
</protein>
<dbReference type="RefSeq" id="XP_008604830.1">
    <property type="nucleotide sequence ID" value="XM_008606608.1"/>
</dbReference>
<feature type="transmembrane region" description="Helical" evidence="1">
    <location>
        <begin position="612"/>
        <end position="634"/>
    </location>
</feature>
<name>T0R2D4_SAPDV</name>
<evidence type="ECO:0000313" key="3">
    <source>
        <dbReference type="Proteomes" id="UP000030762"/>
    </source>
</evidence>
<dbReference type="OrthoDB" id="73766at2759"/>
<keyword evidence="1" id="KW-1133">Transmembrane helix</keyword>
<evidence type="ECO:0000313" key="2">
    <source>
        <dbReference type="EMBL" id="EQC41116.1"/>
    </source>
</evidence>
<evidence type="ECO:0000256" key="1">
    <source>
        <dbReference type="SAM" id="Phobius"/>
    </source>
</evidence>
<dbReference type="Proteomes" id="UP000030762">
    <property type="component" value="Unassembled WGS sequence"/>
</dbReference>
<dbReference type="eggNOG" id="ENOG502SD6V">
    <property type="taxonomic scope" value="Eukaryota"/>
</dbReference>
<feature type="transmembrane region" description="Helical" evidence="1">
    <location>
        <begin position="1637"/>
        <end position="1659"/>
    </location>
</feature>
<gene>
    <name evidence="2" type="ORF">SDRG_01095</name>
</gene>
<feature type="transmembrane region" description="Helical" evidence="1">
    <location>
        <begin position="32"/>
        <end position="54"/>
    </location>
</feature>
<keyword evidence="1" id="KW-0472">Membrane</keyword>
<dbReference type="InParanoid" id="T0R2D4"/>
<accession>T0R2D4</accession>
<keyword evidence="1" id="KW-0812">Transmembrane</keyword>
<organism evidence="2 3">
    <name type="scientific">Saprolegnia diclina (strain VS20)</name>
    <dbReference type="NCBI Taxonomy" id="1156394"/>
    <lineage>
        <taxon>Eukaryota</taxon>
        <taxon>Sar</taxon>
        <taxon>Stramenopiles</taxon>
        <taxon>Oomycota</taxon>
        <taxon>Saprolegniomycetes</taxon>
        <taxon>Saprolegniales</taxon>
        <taxon>Saprolegniaceae</taxon>
        <taxon>Saprolegnia</taxon>
    </lineage>
</organism>
<feature type="transmembrane region" description="Helical" evidence="1">
    <location>
        <begin position="1579"/>
        <end position="1600"/>
    </location>
</feature>